<dbReference type="InterPro" id="IPR023198">
    <property type="entry name" value="PGP-like_dom2"/>
</dbReference>
<evidence type="ECO:0000313" key="1">
    <source>
        <dbReference type="EMBL" id="MEX6688644.1"/>
    </source>
</evidence>
<dbReference type="Gene3D" id="3.40.50.1000">
    <property type="entry name" value="HAD superfamily/HAD-like"/>
    <property type="match status" value="1"/>
</dbReference>
<dbReference type="InterPro" id="IPR006439">
    <property type="entry name" value="HAD-SF_hydro_IA"/>
</dbReference>
<reference evidence="1 2" key="1">
    <citation type="submission" date="2023-07" db="EMBL/GenBank/DDBJ databases">
        <authorList>
            <person name="Lian W.-H."/>
        </authorList>
    </citation>
    <scope>NUCLEOTIDE SEQUENCE [LARGE SCALE GENOMIC DNA]</scope>
    <source>
        <strain evidence="1 2">SYSU DXS3180</strain>
    </source>
</reference>
<gene>
    <name evidence="1" type="ORF">QTN47_14110</name>
</gene>
<protein>
    <submittedName>
        <fullName evidence="1">YjjG family noncanonical pyrimidine nucleotidase</fullName>
    </submittedName>
</protein>
<dbReference type="SUPFAM" id="SSF56784">
    <property type="entry name" value="HAD-like"/>
    <property type="match status" value="1"/>
</dbReference>
<dbReference type="Proteomes" id="UP001560573">
    <property type="component" value="Unassembled WGS sequence"/>
</dbReference>
<dbReference type="InterPro" id="IPR023214">
    <property type="entry name" value="HAD_sf"/>
</dbReference>
<dbReference type="NCBIfam" id="TIGR01549">
    <property type="entry name" value="HAD-SF-IA-v1"/>
    <property type="match status" value="1"/>
</dbReference>
<evidence type="ECO:0000313" key="2">
    <source>
        <dbReference type="Proteomes" id="UP001560573"/>
    </source>
</evidence>
<dbReference type="InterPro" id="IPR011951">
    <property type="entry name" value="HAD-SF_hydro_IA_YjjG/PynA"/>
</dbReference>
<keyword evidence="2" id="KW-1185">Reference proteome</keyword>
<comment type="caution">
    <text evidence="1">The sequence shown here is derived from an EMBL/GenBank/DDBJ whole genome shotgun (WGS) entry which is preliminary data.</text>
</comment>
<dbReference type="SFLD" id="SFLDG01129">
    <property type="entry name" value="C1.5:_HAD__Beta-PGM__Phosphata"/>
    <property type="match status" value="1"/>
</dbReference>
<dbReference type="InterPro" id="IPR036412">
    <property type="entry name" value="HAD-like_sf"/>
</dbReference>
<name>A0ABV3ZFI5_9BACT</name>
<dbReference type="RefSeq" id="WP_369330053.1">
    <property type="nucleotide sequence ID" value="NZ_JAULBC010000004.1"/>
</dbReference>
<dbReference type="NCBIfam" id="TIGR02254">
    <property type="entry name" value="YjjG_YfnB"/>
    <property type="match status" value="1"/>
</dbReference>
<dbReference type="PANTHER" id="PTHR47478:SF1">
    <property type="entry name" value="PYRIMIDINE 5'-NUCLEOTIDASE YJJG"/>
    <property type="match status" value="1"/>
</dbReference>
<dbReference type="InterPro" id="IPR052550">
    <property type="entry name" value="Pyrimidine_5'-ntase_YjjG"/>
</dbReference>
<proteinExistence type="predicted"/>
<dbReference type="PRINTS" id="PR00413">
    <property type="entry name" value="HADHALOGNASE"/>
</dbReference>
<dbReference type="Gene3D" id="1.10.150.240">
    <property type="entry name" value="Putative phosphatase, domain 2"/>
    <property type="match status" value="1"/>
</dbReference>
<accession>A0ABV3ZFI5</accession>
<dbReference type="SFLD" id="SFLDS00003">
    <property type="entry name" value="Haloacid_Dehalogenase"/>
    <property type="match status" value="1"/>
</dbReference>
<sequence length="241" mass="28545">MMKEAKNIPLSKYQHLFFDLDHTLWDFETNAKNTLSDLYQKNDLFTRGIKDFDAFFARYSFHNERLWDRYTKGFIKQEELRWKRLWLSMLDFKIADEPLAKSLSVEFLELLPQKTTLFPYTIEILDYLLNKGYRMHLITNGFDAVQHSKIQNSKIHHYFEEVITSERSNSLKPNKEIFEFALQLTKAEKEHSIMIGDNLDADIQGAINAGLETVFVNHINATPHIQPTYIVHHLKELEEIF</sequence>
<dbReference type="Pfam" id="PF00702">
    <property type="entry name" value="Hydrolase"/>
    <property type="match status" value="1"/>
</dbReference>
<dbReference type="PANTHER" id="PTHR47478">
    <property type="match status" value="1"/>
</dbReference>
<organism evidence="1 2">
    <name type="scientific">Danxiaibacter flavus</name>
    <dbReference type="NCBI Taxonomy" id="3049108"/>
    <lineage>
        <taxon>Bacteria</taxon>
        <taxon>Pseudomonadati</taxon>
        <taxon>Bacteroidota</taxon>
        <taxon>Chitinophagia</taxon>
        <taxon>Chitinophagales</taxon>
        <taxon>Chitinophagaceae</taxon>
        <taxon>Danxiaibacter</taxon>
    </lineage>
</organism>
<dbReference type="EMBL" id="JAULBC010000004">
    <property type="protein sequence ID" value="MEX6688644.1"/>
    <property type="molecule type" value="Genomic_DNA"/>
</dbReference>